<evidence type="ECO:0000259" key="7">
    <source>
        <dbReference type="PROSITE" id="PS50888"/>
    </source>
</evidence>
<dbReference type="InterPro" id="IPR045847">
    <property type="entry name" value="AIG1-like"/>
</dbReference>
<organism evidence="8 9">
    <name type="scientific">Hibiscus sabdariffa</name>
    <name type="common">roselle</name>
    <dbReference type="NCBI Taxonomy" id="183260"/>
    <lineage>
        <taxon>Eukaryota</taxon>
        <taxon>Viridiplantae</taxon>
        <taxon>Streptophyta</taxon>
        <taxon>Embryophyta</taxon>
        <taxon>Tracheophyta</taxon>
        <taxon>Spermatophyta</taxon>
        <taxon>Magnoliopsida</taxon>
        <taxon>eudicotyledons</taxon>
        <taxon>Gunneridae</taxon>
        <taxon>Pentapetalae</taxon>
        <taxon>rosids</taxon>
        <taxon>malvids</taxon>
        <taxon>Malvales</taxon>
        <taxon>Malvaceae</taxon>
        <taxon>Malvoideae</taxon>
        <taxon>Hibiscus</taxon>
    </lineage>
</organism>
<dbReference type="InterPro" id="IPR036638">
    <property type="entry name" value="HLH_DNA-bd_sf"/>
</dbReference>
<name>A0ABR2PVE7_9ROSI</name>
<dbReference type="PANTHER" id="PTHR45844:SF9">
    <property type="entry name" value="OS09G0463900 PROTEIN"/>
    <property type="match status" value="1"/>
</dbReference>
<dbReference type="Proteomes" id="UP001396334">
    <property type="component" value="Unassembled WGS sequence"/>
</dbReference>
<keyword evidence="5" id="KW-0539">Nucleus</keyword>
<accession>A0ABR2PVE7</accession>
<dbReference type="PROSITE" id="PS50888">
    <property type="entry name" value="BHLH"/>
    <property type="match status" value="1"/>
</dbReference>
<evidence type="ECO:0000256" key="5">
    <source>
        <dbReference type="ARBA" id="ARBA00023242"/>
    </source>
</evidence>
<evidence type="ECO:0000256" key="3">
    <source>
        <dbReference type="ARBA" id="ARBA00023125"/>
    </source>
</evidence>
<keyword evidence="3" id="KW-0238">DNA-binding</keyword>
<dbReference type="InterPro" id="IPR011598">
    <property type="entry name" value="bHLH_dom"/>
</dbReference>
<dbReference type="SUPFAM" id="SSF47459">
    <property type="entry name" value="HLH, helix-loop-helix DNA-binding domain"/>
    <property type="match status" value="1"/>
</dbReference>
<reference evidence="8 9" key="1">
    <citation type="journal article" date="2024" name="G3 (Bethesda)">
        <title>Genome assembly of Hibiscus sabdariffa L. provides insights into metabolisms of medicinal natural products.</title>
        <authorList>
            <person name="Kim T."/>
        </authorList>
    </citation>
    <scope>NUCLEOTIDE SEQUENCE [LARGE SCALE GENOMIC DNA]</scope>
    <source>
        <strain evidence="8">TK-2024</strain>
        <tissue evidence="8">Old leaves</tissue>
    </source>
</reference>
<dbReference type="EMBL" id="JBBPBN010000050">
    <property type="protein sequence ID" value="KAK8992412.1"/>
    <property type="molecule type" value="Genomic_DNA"/>
</dbReference>
<evidence type="ECO:0000256" key="4">
    <source>
        <dbReference type="ARBA" id="ARBA00023163"/>
    </source>
</evidence>
<feature type="compositionally biased region" description="Polar residues" evidence="6">
    <location>
        <begin position="344"/>
        <end position="358"/>
    </location>
</feature>
<comment type="caution">
    <text evidence="8">The sequence shown here is derived from an EMBL/GenBank/DDBJ whole genome shotgun (WGS) entry which is preliminary data.</text>
</comment>
<gene>
    <name evidence="8" type="ORF">V6N11_048494</name>
</gene>
<evidence type="ECO:0000256" key="1">
    <source>
        <dbReference type="ARBA" id="ARBA00004123"/>
    </source>
</evidence>
<dbReference type="SMART" id="SM00353">
    <property type="entry name" value="HLH"/>
    <property type="match status" value="1"/>
</dbReference>
<proteinExistence type="predicted"/>
<dbReference type="Gene3D" id="4.10.280.10">
    <property type="entry name" value="Helix-loop-helix DNA-binding domain"/>
    <property type="match status" value="1"/>
</dbReference>
<evidence type="ECO:0000256" key="6">
    <source>
        <dbReference type="SAM" id="MobiDB-lite"/>
    </source>
</evidence>
<comment type="subcellular location">
    <subcellularLocation>
        <location evidence="1">Nucleus</location>
    </subcellularLocation>
</comment>
<evidence type="ECO:0000313" key="9">
    <source>
        <dbReference type="Proteomes" id="UP001396334"/>
    </source>
</evidence>
<keyword evidence="9" id="KW-1185">Reference proteome</keyword>
<feature type="region of interest" description="Disordered" evidence="6">
    <location>
        <begin position="340"/>
        <end position="359"/>
    </location>
</feature>
<keyword evidence="2" id="KW-0805">Transcription regulation</keyword>
<protein>
    <recommendedName>
        <fullName evidence="7">BHLH domain-containing protein</fullName>
    </recommendedName>
</protein>
<feature type="domain" description="BHLH" evidence="7">
    <location>
        <begin position="75"/>
        <end position="124"/>
    </location>
</feature>
<dbReference type="PANTHER" id="PTHR45844">
    <property type="entry name" value="TRANSCRIPTION FACTOR BHLH30"/>
    <property type="match status" value="1"/>
</dbReference>
<evidence type="ECO:0000256" key="2">
    <source>
        <dbReference type="ARBA" id="ARBA00023015"/>
    </source>
</evidence>
<dbReference type="Pfam" id="PF00010">
    <property type="entry name" value="HLH"/>
    <property type="match status" value="1"/>
</dbReference>
<evidence type="ECO:0000313" key="8">
    <source>
        <dbReference type="EMBL" id="KAK8992412.1"/>
    </source>
</evidence>
<sequence>MAAYSFDNNFSFENCYTGFLDPFSRDLGPCDGVSYGGSLPAATSQSLVLDGEKGEAVKTPVKAGKKSVPEEKVIAALKSHSEAERRRRERINAHLNTLRTLLPGREKMDKATLLGEVVRQVKQLKKNATEASRGFLVPMDDDEVRVDACTDDDDEAVGTCCFKASICCDYRPELLTDLRQALDALPVKMVKAEISTLGSRLRNDFVFTGCRTAGAEAREDLARCIRQAMNCVLEKACISQEYSVVVPLSPTDPVEDLNSNQVQNASVAAYEDSNIISNDDDHSPAEPINSSSVKSVECVDFSLSPEQITEDNRSLAQFSGFAPSSPVNLAQAFNNELQDHDSTADNTSLEPIEGTSSKPVPKTEIKLEESYIIVDNSELHSLYNEVRKRRSYKKKLDHETSPLSRYAADERERLGEELCESNWEIV</sequence>
<keyword evidence="4" id="KW-0804">Transcription</keyword>